<accession>A0A8S3UY46</accession>
<protein>
    <recommendedName>
        <fullName evidence="4">SUEL-type lectin domain-containing protein</fullName>
    </recommendedName>
</protein>
<feature type="signal peptide" evidence="1">
    <location>
        <begin position="1"/>
        <end position="18"/>
    </location>
</feature>
<comment type="caution">
    <text evidence="2">The sequence shown here is derived from an EMBL/GenBank/DDBJ whole genome shotgun (WGS) entry which is preliminary data.</text>
</comment>
<keyword evidence="1" id="KW-0732">Signal</keyword>
<reference evidence="2" key="1">
    <citation type="submission" date="2021-03" db="EMBL/GenBank/DDBJ databases">
        <authorList>
            <person name="Bekaert M."/>
        </authorList>
    </citation>
    <scope>NUCLEOTIDE SEQUENCE</scope>
</reference>
<organism evidence="2 3">
    <name type="scientific">Mytilus edulis</name>
    <name type="common">Blue mussel</name>
    <dbReference type="NCBI Taxonomy" id="6550"/>
    <lineage>
        <taxon>Eukaryota</taxon>
        <taxon>Metazoa</taxon>
        <taxon>Spiralia</taxon>
        <taxon>Lophotrochozoa</taxon>
        <taxon>Mollusca</taxon>
        <taxon>Bivalvia</taxon>
        <taxon>Autobranchia</taxon>
        <taxon>Pteriomorphia</taxon>
        <taxon>Mytilida</taxon>
        <taxon>Mytiloidea</taxon>
        <taxon>Mytilidae</taxon>
        <taxon>Mytilinae</taxon>
        <taxon>Mytilus</taxon>
    </lineage>
</organism>
<dbReference type="AlphaFoldDB" id="A0A8S3UY46"/>
<evidence type="ECO:0000313" key="3">
    <source>
        <dbReference type="Proteomes" id="UP000683360"/>
    </source>
</evidence>
<feature type="chain" id="PRO_5035845989" description="SUEL-type lectin domain-containing protein" evidence="1">
    <location>
        <begin position="19"/>
        <end position="162"/>
    </location>
</feature>
<dbReference type="EMBL" id="CAJPWZ010002951">
    <property type="protein sequence ID" value="CAG2248867.1"/>
    <property type="molecule type" value="Genomic_DNA"/>
</dbReference>
<keyword evidence="3" id="KW-1185">Reference proteome</keyword>
<evidence type="ECO:0000256" key="1">
    <source>
        <dbReference type="SAM" id="SignalP"/>
    </source>
</evidence>
<gene>
    <name evidence="2" type="ORF">MEDL_60642</name>
</gene>
<sequence length="162" mass="18694">MIVLKYICLVYLPFVTFGNTLDFTQSRTIILCEDEKRNISCAYGNLSIEKVIFPQQGSRCNTLRYCDDKAIHIQSQCNGQKWCEVDTNAFIHGRCTKVPRHIVLNYACSHIDVWNRLIQSNQGRVVCGSLKDVQCHLHYTDVISSSKAKYDYDYHDSCEKTK</sequence>
<evidence type="ECO:0008006" key="4">
    <source>
        <dbReference type="Google" id="ProtNLM"/>
    </source>
</evidence>
<dbReference type="OrthoDB" id="10299952at2759"/>
<evidence type="ECO:0000313" key="2">
    <source>
        <dbReference type="EMBL" id="CAG2248867.1"/>
    </source>
</evidence>
<dbReference type="Proteomes" id="UP000683360">
    <property type="component" value="Unassembled WGS sequence"/>
</dbReference>
<proteinExistence type="predicted"/>
<name>A0A8S3UY46_MYTED</name>